<keyword evidence="1" id="KW-1133">Transmembrane helix</keyword>
<evidence type="ECO:0000313" key="2">
    <source>
        <dbReference type="EMBL" id="KAF0682422.1"/>
    </source>
</evidence>
<feature type="transmembrane region" description="Helical" evidence="1">
    <location>
        <begin position="50"/>
        <end position="68"/>
    </location>
</feature>
<dbReference type="AlphaFoldDB" id="A0A485LUG6"/>
<dbReference type="EMBL" id="VJMH01007536">
    <property type="protein sequence ID" value="KAF0682422.1"/>
    <property type="molecule type" value="Genomic_DNA"/>
</dbReference>
<name>A0A485LUG6_9STRA</name>
<reference evidence="2" key="2">
    <citation type="submission" date="2019-06" db="EMBL/GenBank/DDBJ databases">
        <title>Genomics analysis of Aphanomyces spp. identifies a new class of oomycete effector associated with host adaptation.</title>
        <authorList>
            <person name="Gaulin E."/>
        </authorList>
    </citation>
    <scope>NUCLEOTIDE SEQUENCE</scope>
    <source>
        <strain evidence="2">CBS 578.67</strain>
    </source>
</reference>
<dbReference type="OrthoDB" id="64137at2759"/>
<proteinExistence type="predicted"/>
<dbReference type="Proteomes" id="UP000332933">
    <property type="component" value="Unassembled WGS sequence"/>
</dbReference>
<evidence type="ECO:0000256" key="1">
    <source>
        <dbReference type="SAM" id="Phobius"/>
    </source>
</evidence>
<feature type="transmembrane region" description="Helical" evidence="1">
    <location>
        <begin position="158"/>
        <end position="178"/>
    </location>
</feature>
<gene>
    <name evidence="3" type="primary">Aste57867_25435</name>
    <name evidence="2" type="ORF">As57867_025356</name>
    <name evidence="3" type="ORF">ASTE57867_25435</name>
</gene>
<protein>
    <submittedName>
        <fullName evidence="3">Aste57867_25435 protein</fullName>
    </submittedName>
</protein>
<accession>A0A485LUG6</accession>
<feature type="transmembrane region" description="Helical" evidence="1">
    <location>
        <begin position="133"/>
        <end position="152"/>
    </location>
</feature>
<keyword evidence="1" id="KW-0812">Transmembrane</keyword>
<evidence type="ECO:0000313" key="3">
    <source>
        <dbReference type="EMBL" id="VFU02058.1"/>
    </source>
</evidence>
<feature type="transmembrane region" description="Helical" evidence="1">
    <location>
        <begin position="80"/>
        <end position="99"/>
    </location>
</feature>
<keyword evidence="1" id="KW-0472">Membrane</keyword>
<evidence type="ECO:0000313" key="4">
    <source>
        <dbReference type="Proteomes" id="UP000332933"/>
    </source>
</evidence>
<reference evidence="3 4" key="1">
    <citation type="submission" date="2019-03" db="EMBL/GenBank/DDBJ databases">
        <authorList>
            <person name="Gaulin E."/>
            <person name="Dumas B."/>
        </authorList>
    </citation>
    <scope>NUCLEOTIDE SEQUENCE [LARGE SCALE GENOMIC DNA]</scope>
    <source>
        <strain evidence="3">CBS 568.67</strain>
    </source>
</reference>
<feature type="transmembrane region" description="Helical" evidence="1">
    <location>
        <begin position="220"/>
        <end position="243"/>
    </location>
</feature>
<organism evidence="3 4">
    <name type="scientific">Aphanomyces stellatus</name>
    <dbReference type="NCBI Taxonomy" id="120398"/>
    <lineage>
        <taxon>Eukaryota</taxon>
        <taxon>Sar</taxon>
        <taxon>Stramenopiles</taxon>
        <taxon>Oomycota</taxon>
        <taxon>Saprolegniomycetes</taxon>
        <taxon>Saprolegniales</taxon>
        <taxon>Verrucalvaceae</taxon>
        <taxon>Aphanomyces</taxon>
    </lineage>
</organism>
<feature type="transmembrane region" description="Helical" evidence="1">
    <location>
        <begin position="105"/>
        <end position="126"/>
    </location>
</feature>
<sequence>MATLVLQSSLFVAPQFYCFPWKPLINAAIGDSYAVALKHFLVNHMTASNLALHIVCLVVQLTGNFCLLRVLDDLFFPSMTFGPLSVSTFVVWVGYLVLYSTSAPLWVQFASVWSLGAALVAAPIIVPHGELMSLILLGTFISTLLLCYLAGFRHQLNLGAAICGSLFLVAVQAAWHYLPASIDGAFLQPHIFHVNVAFGVFMCFFSLVKNPLFPTVAYGYLVGGTLATLTGQSWLFFFSYGFFGSVLQFYSHLLASEIPTLMALQNEHPADKVRYEYAHVVFFPNLAFHGINVYASATAFSKLS</sequence>
<keyword evidence="4" id="KW-1185">Reference proteome</keyword>
<dbReference type="EMBL" id="CAADRA010007562">
    <property type="protein sequence ID" value="VFU02058.1"/>
    <property type="molecule type" value="Genomic_DNA"/>
</dbReference>
<feature type="transmembrane region" description="Helical" evidence="1">
    <location>
        <begin position="190"/>
        <end position="208"/>
    </location>
</feature>